<dbReference type="Proteomes" id="UP000308730">
    <property type="component" value="Unassembled WGS sequence"/>
</dbReference>
<evidence type="ECO:0000313" key="3">
    <source>
        <dbReference type="Proteomes" id="UP000308730"/>
    </source>
</evidence>
<dbReference type="InterPro" id="IPR032675">
    <property type="entry name" value="LRR_dom_sf"/>
</dbReference>
<keyword evidence="3" id="KW-1185">Reference proteome</keyword>
<sequence>LQRLEIDLPESAIFHNKDIAHIARVCPNLEVLRLCGLAKFTPAIGSPFLTLEGIVPLTMECRRLHTLSVVVNALEGRPETFKTREVCSRSLQRLSVGYSWIKDPLQTAILLSHLAPYLDSVRWLTPTTRAGTVEASPAAWQKVSDLLPHLQAVRLMERNLLSREHLVATRETKEVMVDATPMTVSRGVTAAPKYVDEEVEVFPDVVDVQIEALPHTSEMSIDATPEMVEEEVSVMPSLVDEGVSAVPETVEEAIEVMPPPVEEEEEVKPNITYYIPAAISSYIPTVNGIVTLPIRAVKVYTYYLTFPLRYMLSFTPNMPMPNILSHSEKASANGDHDASASEKIMQTMELMPPSYHDYQNSETSTEPEPEPEVVSPVCQ</sequence>
<organism evidence="2 3">
    <name type="scientific">Antrodiella citrinella</name>
    <dbReference type="NCBI Taxonomy" id="2447956"/>
    <lineage>
        <taxon>Eukaryota</taxon>
        <taxon>Fungi</taxon>
        <taxon>Dikarya</taxon>
        <taxon>Basidiomycota</taxon>
        <taxon>Agaricomycotina</taxon>
        <taxon>Agaricomycetes</taxon>
        <taxon>Polyporales</taxon>
        <taxon>Steccherinaceae</taxon>
        <taxon>Antrodiella</taxon>
    </lineage>
</organism>
<gene>
    <name evidence="2" type="ORF">EUX98_g9059</name>
</gene>
<evidence type="ECO:0000313" key="2">
    <source>
        <dbReference type="EMBL" id="THH17764.1"/>
    </source>
</evidence>
<dbReference type="AlphaFoldDB" id="A0A4S4LYP3"/>
<feature type="non-terminal residue" evidence="2">
    <location>
        <position position="1"/>
    </location>
</feature>
<dbReference type="Gene3D" id="3.80.10.10">
    <property type="entry name" value="Ribonuclease Inhibitor"/>
    <property type="match status" value="1"/>
</dbReference>
<reference evidence="2 3" key="1">
    <citation type="submission" date="2019-02" db="EMBL/GenBank/DDBJ databases">
        <title>Genome sequencing of the rare red list fungi Antrodiella citrinella (Flaviporus citrinellus).</title>
        <authorList>
            <person name="Buettner E."/>
            <person name="Kellner H."/>
        </authorList>
    </citation>
    <scope>NUCLEOTIDE SEQUENCE [LARGE SCALE GENOMIC DNA]</scope>
    <source>
        <strain evidence="2 3">DSM 108506</strain>
    </source>
</reference>
<accession>A0A4S4LYP3</accession>
<evidence type="ECO:0008006" key="4">
    <source>
        <dbReference type="Google" id="ProtNLM"/>
    </source>
</evidence>
<comment type="caution">
    <text evidence="2">The sequence shown here is derived from an EMBL/GenBank/DDBJ whole genome shotgun (WGS) entry which is preliminary data.</text>
</comment>
<name>A0A4S4LYP3_9APHY</name>
<dbReference type="OrthoDB" id="268763at2759"/>
<evidence type="ECO:0000256" key="1">
    <source>
        <dbReference type="SAM" id="MobiDB-lite"/>
    </source>
</evidence>
<feature type="region of interest" description="Disordered" evidence="1">
    <location>
        <begin position="352"/>
        <end position="379"/>
    </location>
</feature>
<protein>
    <recommendedName>
        <fullName evidence="4">F-box domain-containing protein</fullName>
    </recommendedName>
</protein>
<dbReference type="EMBL" id="SGPM01000629">
    <property type="protein sequence ID" value="THH17764.1"/>
    <property type="molecule type" value="Genomic_DNA"/>
</dbReference>
<proteinExistence type="predicted"/>